<dbReference type="RefSeq" id="XP_026599286.1">
    <property type="nucleotide sequence ID" value="XM_026752224.1"/>
</dbReference>
<feature type="compositionally biased region" description="Polar residues" evidence="1">
    <location>
        <begin position="200"/>
        <end position="209"/>
    </location>
</feature>
<dbReference type="EMBL" id="PVWQ01000015">
    <property type="protein sequence ID" value="RDW63097.1"/>
    <property type="molecule type" value="Genomic_DNA"/>
</dbReference>
<dbReference type="InterPro" id="IPR008936">
    <property type="entry name" value="Rho_GTPase_activation_prot"/>
</dbReference>
<feature type="region of interest" description="Disordered" evidence="1">
    <location>
        <begin position="1"/>
        <end position="110"/>
    </location>
</feature>
<feature type="region of interest" description="Disordered" evidence="1">
    <location>
        <begin position="712"/>
        <end position="732"/>
    </location>
</feature>
<keyword evidence="3" id="KW-1185">Reference proteome</keyword>
<feature type="compositionally biased region" description="Basic and acidic residues" evidence="1">
    <location>
        <begin position="717"/>
        <end position="732"/>
    </location>
</feature>
<feature type="compositionally biased region" description="Polar residues" evidence="1">
    <location>
        <begin position="7"/>
        <end position="46"/>
    </location>
</feature>
<evidence type="ECO:0000256" key="1">
    <source>
        <dbReference type="SAM" id="MobiDB-lite"/>
    </source>
</evidence>
<name>A0A3D8QMT9_9EURO</name>
<dbReference type="GeneID" id="38120578"/>
<feature type="compositionally biased region" description="Low complexity" evidence="1">
    <location>
        <begin position="269"/>
        <end position="280"/>
    </location>
</feature>
<feature type="region of interest" description="Disordered" evidence="1">
    <location>
        <begin position="170"/>
        <end position="211"/>
    </location>
</feature>
<evidence type="ECO:0000313" key="3">
    <source>
        <dbReference type="Proteomes" id="UP000256690"/>
    </source>
</evidence>
<feature type="compositionally biased region" description="Basic and acidic residues" evidence="1">
    <location>
        <begin position="48"/>
        <end position="58"/>
    </location>
</feature>
<sequence length="732" mass="81050">MGRLSIFSWSSGKASHASDTSPSWTLISRPQSNATQPGQQRINSARETGPDVPKDTRKGFITSEEAASDSHSSQKENRTQPSGQQPQTNSDVPSSGALEPLTLVGPNTGSFSRRIAGLKTLFRGRRHRRQRLNFTIAKDEVAEDDCVSEGARCSTPTSEETIDIEAKDSQAAVSAQSPNPLKAPIPDDEARKVSDKTEKSVNSNTTNITVCHHPSKRMSMPIIVVDRELAHPNPFDDAWEASRSEASRSETQLSNPFKPQAKTSDSTERSSSGYSGSENPFSSLPGNVLSLSNSSHSSWGCAGFHGWPSASDRQMASEAFNKLASALFLEPLADNKTSKYSYDLEVHWWDLTAVADGLFAASDRLERRRDRLLGRIRIMRSTMHIRSEPAMPRTRNLRRMKTFTALPDRPHLMTSLMNKPLETLARLGGYSYLTLPGDFAPTTLSLPVCFVATINYLRTYATPVQNLFVDPGDFETATQIYHFFAQQVLSAEKDKSKIHMTMRISKMPEFLDDVSRSDETQTSHVLSVGSTFMALLAGLPGGILGSVLLYRTLVNIHHGRISSQSVQRTGSCLAGLSAEDYAKVRAISLALVALTSSMQLNLICGVFGLCSLLIHETERMLEIERRQRRVSRRIYSNADKLSLDRFAATLAPLLIETGLSDETHAFQAIHEEIESQRVVTLLIKNWRSVSRQLRIWERRGLEGRVQARAHARAASGDSEKAVEMETQQRDCI</sequence>
<dbReference type="AlphaFoldDB" id="A0A3D8QMT9"/>
<accession>A0A3D8QMT9</accession>
<dbReference type="STRING" id="1810919.A0A3D8QMT9"/>
<proteinExistence type="predicted"/>
<feature type="compositionally biased region" description="Basic and acidic residues" evidence="1">
    <location>
        <begin position="188"/>
        <end position="199"/>
    </location>
</feature>
<feature type="compositionally biased region" description="Polar residues" evidence="1">
    <location>
        <begin position="251"/>
        <end position="263"/>
    </location>
</feature>
<dbReference type="OrthoDB" id="9994905at2759"/>
<gene>
    <name evidence="2" type="ORF">DSM5745_10208</name>
</gene>
<comment type="caution">
    <text evidence="2">The sequence shown here is derived from an EMBL/GenBank/DDBJ whole genome shotgun (WGS) entry which is preliminary data.</text>
</comment>
<feature type="compositionally biased region" description="Polar residues" evidence="1">
    <location>
        <begin position="79"/>
        <end position="93"/>
    </location>
</feature>
<dbReference type="Proteomes" id="UP000256690">
    <property type="component" value="Unassembled WGS sequence"/>
</dbReference>
<dbReference type="Gene3D" id="1.10.555.10">
    <property type="entry name" value="Rho GTPase activation protein"/>
    <property type="match status" value="1"/>
</dbReference>
<reference evidence="2 3" key="1">
    <citation type="journal article" date="2018" name="IMA Fungus">
        <title>IMA Genome-F 9: Draft genome sequence of Annulohypoxylon stygium, Aspergillus mulundensis, Berkeleyomyces basicola (syn. Thielaviopsis basicola), Ceratocystis smalleyi, two Cercospora beticola strains, Coleophoma cylindrospora, Fusarium fracticaudum, Phialophora cf. hyalina, and Morchella septimelata.</title>
        <authorList>
            <person name="Wingfield B.D."/>
            <person name="Bills G.F."/>
            <person name="Dong Y."/>
            <person name="Huang W."/>
            <person name="Nel W.J."/>
            <person name="Swalarsk-Parry B.S."/>
            <person name="Vaghefi N."/>
            <person name="Wilken P.M."/>
            <person name="An Z."/>
            <person name="de Beer Z.W."/>
            <person name="De Vos L."/>
            <person name="Chen L."/>
            <person name="Duong T.A."/>
            <person name="Gao Y."/>
            <person name="Hammerbacher A."/>
            <person name="Kikkert J.R."/>
            <person name="Li Y."/>
            <person name="Li H."/>
            <person name="Li K."/>
            <person name="Li Q."/>
            <person name="Liu X."/>
            <person name="Ma X."/>
            <person name="Naidoo K."/>
            <person name="Pethybridge S.J."/>
            <person name="Sun J."/>
            <person name="Steenkamp E.T."/>
            <person name="van der Nest M.A."/>
            <person name="van Wyk S."/>
            <person name="Wingfield M.J."/>
            <person name="Xiong C."/>
            <person name="Yue Q."/>
            <person name="Zhang X."/>
        </authorList>
    </citation>
    <scope>NUCLEOTIDE SEQUENCE [LARGE SCALE GENOMIC DNA]</scope>
    <source>
        <strain evidence="2 3">DSM 5745</strain>
    </source>
</reference>
<evidence type="ECO:0000313" key="2">
    <source>
        <dbReference type="EMBL" id="RDW63097.1"/>
    </source>
</evidence>
<organism evidence="2 3">
    <name type="scientific">Aspergillus mulundensis</name>
    <dbReference type="NCBI Taxonomy" id="1810919"/>
    <lineage>
        <taxon>Eukaryota</taxon>
        <taxon>Fungi</taxon>
        <taxon>Dikarya</taxon>
        <taxon>Ascomycota</taxon>
        <taxon>Pezizomycotina</taxon>
        <taxon>Eurotiomycetes</taxon>
        <taxon>Eurotiomycetidae</taxon>
        <taxon>Eurotiales</taxon>
        <taxon>Aspergillaceae</taxon>
        <taxon>Aspergillus</taxon>
        <taxon>Aspergillus subgen. Nidulantes</taxon>
    </lineage>
</organism>
<protein>
    <submittedName>
        <fullName evidence="2">Uncharacterized protein</fullName>
    </submittedName>
</protein>
<feature type="region of interest" description="Disordered" evidence="1">
    <location>
        <begin position="236"/>
        <end position="280"/>
    </location>
</feature>